<dbReference type="OrthoDB" id="9759709at2"/>
<accession>A0A518DBJ2</accession>
<evidence type="ECO:0000256" key="2">
    <source>
        <dbReference type="ARBA" id="ARBA00022679"/>
    </source>
</evidence>
<dbReference type="Pfam" id="PF04041">
    <property type="entry name" value="Glyco_hydro_130"/>
    <property type="match status" value="1"/>
</dbReference>
<dbReference type="SUPFAM" id="SSF75005">
    <property type="entry name" value="Arabinanase/levansucrase/invertase"/>
    <property type="match status" value="1"/>
</dbReference>
<evidence type="ECO:0000256" key="3">
    <source>
        <dbReference type="ARBA" id="ARBA00024356"/>
    </source>
</evidence>
<reference evidence="5 6" key="1">
    <citation type="submission" date="2019-02" db="EMBL/GenBank/DDBJ databases">
        <title>Deep-cultivation of Planctomycetes and their phenomic and genomic characterization uncovers novel biology.</title>
        <authorList>
            <person name="Wiegand S."/>
            <person name="Jogler M."/>
            <person name="Boedeker C."/>
            <person name="Pinto D."/>
            <person name="Vollmers J."/>
            <person name="Rivas-Marin E."/>
            <person name="Kohn T."/>
            <person name="Peeters S.H."/>
            <person name="Heuer A."/>
            <person name="Rast P."/>
            <person name="Oberbeckmann S."/>
            <person name="Bunk B."/>
            <person name="Jeske O."/>
            <person name="Meyerdierks A."/>
            <person name="Storesund J.E."/>
            <person name="Kallscheuer N."/>
            <person name="Luecker S."/>
            <person name="Lage O.M."/>
            <person name="Pohl T."/>
            <person name="Merkel B.J."/>
            <person name="Hornburger P."/>
            <person name="Mueller R.-W."/>
            <person name="Bruemmer F."/>
            <person name="Labrenz M."/>
            <person name="Spormann A.M."/>
            <person name="Op den Camp H."/>
            <person name="Overmann J."/>
            <person name="Amann R."/>
            <person name="Jetten M.S.M."/>
            <person name="Mascher T."/>
            <person name="Medema M.H."/>
            <person name="Devos D.P."/>
            <person name="Kaster A.-K."/>
            <person name="Ovreas L."/>
            <person name="Rohde M."/>
            <person name="Galperin M.Y."/>
            <person name="Jogler C."/>
        </authorList>
    </citation>
    <scope>NUCLEOTIDE SEQUENCE [LARGE SCALE GENOMIC DNA]</scope>
    <source>
        <strain evidence="5 6">Pla175</strain>
    </source>
</reference>
<dbReference type="PIRSF" id="PIRSF016202">
    <property type="entry name" value="PH1107"/>
    <property type="match status" value="1"/>
</dbReference>
<proteinExistence type="inferred from homology"/>
<dbReference type="Gene3D" id="2.115.10.20">
    <property type="entry name" value="Glycosyl hydrolase domain, family 43"/>
    <property type="match status" value="1"/>
</dbReference>
<organism evidence="5 6">
    <name type="scientific">Pirellulimonas nuda</name>
    <dbReference type="NCBI Taxonomy" id="2528009"/>
    <lineage>
        <taxon>Bacteria</taxon>
        <taxon>Pseudomonadati</taxon>
        <taxon>Planctomycetota</taxon>
        <taxon>Planctomycetia</taxon>
        <taxon>Pirellulales</taxon>
        <taxon>Lacipirellulaceae</taxon>
        <taxon>Pirellulimonas</taxon>
    </lineage>
</organism>
<evidence type="ECO:0000313" key="5">
    <source>
        <dbReference type="EMBL" id="QDU88842.1"/>
    </source>
</evidence>
<dbReference type="InterPro" id="IPR007184">
    <property type="entry name" value="Mannoside_phosphorylase"/>
</dbReference>
<feature type="region of interest" description="Disordered" evidence="4">
    <location>
        <begin position="1"/>
        <end position="28"/>
    </location>
</feature>
<dbReference type="PANTHER" id="PTHR34106">
    <property type="entry name" value="GLYCOSIDASE"/>
    <property type="match status" value="1"/>
</dbReference>
<evidence type="ECO:0000256" key="4">
    <source>
        <dbReference type="SAM" id="MobiDB-lite"/>
    </source>
</evidence>
<dbReference type="PANTHER" id="PTHR34106:SF1">
    <property type="entry name" value="1,4-BETA-MANNOSYL-N-ACETYLGLUCOSAMINE PHOSPHORYLASE"/>
    <property type="match status" value="1"/>
</dbReference>
<keyword evidence="1 5" id="KW-0328">Glycosyltransferase</keyword>
<protein>
    <submittedName>
        <fullName evidence="5">Beta-1,4-mannooligosaccharide phosphorylase</fullName>
        <ecNumber evidence="5">2.4.1.-</ecNumber>
    </submittedName>
</protein>
<dbReference type="EC" id="2.4.1.-" evidence="5"/>
<name>A0A518DBJ2_9BACT</name>
<dbReference type="KEGG" id="pnd:Pla175_22260"/>
<evidence type="ECO:0000313" key="6">
    <source>
        <dbReference type="Proteomes" id="UP000317429"/>
    </source>
</evidence>
<dbReference type="AlphaFoldDB" id="A0A518DBJ2"/>
<dbReference type="CDD" id="cd08993">
    <property type="entry name" value="GH130"/>
    <property type="match status" value="1"/>
</dbReference>
<gene>
    <name evidence="5" type="ORF">Pla175_22260</name>
</gene>
<keyword evidence="2 5" id="KW-0808">Transferase</keyword>
<dbReference type="EMBL" id="CP036291">
    <property type="protein sequence ID" value="QDU88842.1"/>
    <property type="molecule type" value="Genomic_DNA"/>
</dbReference>
<evidence type="ECO:0000256" key="1">
    <source>
        <dbReference type="ARBA" id="ARBA00022676"/>
    </source>
</evidence>
<dbReference type="RefSeq" id="WP_145284254.1">
    <property type="nucleotide sequence ID" value="NZ_CP036291.1"/>
</dbReference>
<dbReference type="GO" id="GO:0016757">
    <property type="term" value="F:glycosyltransferase activity"/>
    <property type="evidence" value="ECO:0007669"/>
    <property type="project" value="UniProtKB-KW"/>
</dbReference>
<keyword evidence="6" id="KW-1185">Reference proteome</keyword>
<dbReference type="InterPro" id="IPR023296">
    <property type="entry name" value="Glyco_hydro_beta-prop_sf"/>
</dbReference>
<sequence length="354" mass="39710">MEPVDSATAGVRQTDANASQKPTRRPVAVDAADPRFPWQERPAGETGVVWRHRGNPVIGRNPMPEVQGIYNSAVVPFGDGYAGVFRTEKHTRFPLLHAGWSEDGLDWQIEPQPIRFTNRTPDPSEYAYDPRVVRIEDCYYLTWCGGHNGPTISMARTTDFRSFEQMDNAFLPFNRNGVLFPRKIGGKYFMLSRPSDNGHTPFGDIYVSQSPDLVHWGKHELVMRKGGDTVGQWWQRTKIGAGPIPIETPEGWLMIYHGVIDTCNGFVYSMGAAILDLEQPWRVLYRTNQHLLTPEAGYETTGHVPNVVFPCAALHDAPTGRLAIYYGAADTCTCLSYAYVNDLIDFTKNHSAVF</sequence>
<dbReference type="Proteomes" id="UP000317429">
    <property type="component" value="Chromosome"/>
</dbReference>
<comment type="similarity">
    <text evidence="3">Belongs to the glycosyl hydrolase 130 family.</text>
</comment>